<dbReference type="Gene3D" id="1.10.1130.10">
    <property type="entry name" value="Flavocytochrome C3, Chain A"/>
    <property type="match status" value="1"/>
</dbReference>
<dbReference type="Pfam" id="PF13620">
    <property type="entry name" value="CarboxypepD_reg"/>
    <property type="match status" value="2"/>
</dbReference>
<evidence type="ECO:0000313" key="5">
    <source>
        <dbReference type="Proteomes" id="UP001162891"/>
    </source>
</evidence>
<dbReference type="PANTHER" id="PTHR35038">
    <property type="entry name" value="DISSIMILATORY SULFITE REDUCTASE SIRA"/>
    <property type="match status" value="1"/>
</dbReference>
<dbReference type="RefSeq" id="WP_248353617.1">
    <property type="nucleotide sequence ID" value="NZ_AP025591.1"/>
</dbReference>
<gene>
    <name evidence="4" type="ORF">AMOR_40730</name>
</gene>
<proteinExistence type="predicted"/>
<evidence type="ECO:0000256" key="1">
    <source>
        <dbReference type="ARBA" id="ARBA00022729"/>
    </source>
</evidence>
<dbReference type="PROSITE" id="PS51257">
    <property type="entry name" value="PROKAR_LIPOPROTEIN"/>
    <property type="match status" value="1"/>
</dbReference>
<dbReference type="SUPFAM" id="SSF48695">
    <property type="entry name" value="Multiheme cytochromes"/>
    <property type="match status" value="2"/>
</dbReference>
<feature type="compositionally biased region" description="Low complexity" evidence="2">
    <location>
        <begin position="60"/>
        <end position="76"/>
    </location>
</feature>
<dbReference type="SUPFAM" id="SSF49452">
    <property type="entry name" value="Starch-binding domain-like"/>
    <property type="match status" value="2"/>
</dbReference>
<reference evidence="5" key="1">
    <citation type="journal article" date="2022" name="Int. J. Syst. Evol. Microbiol.">
        <title>Anaeromyxobacter oryzae sp. nov., Anaeromyxobacter diazotrophicus sp. nov. and Anaeromyxobacter paludicola sp. nov., isolated from paddy soils.</title>
        <authorList>
            <person name="Itoh H."/>
            <person name="Xu Z."/>
            <person name="Mise K."/>
            <person name="Masuda Y."/>
            <person name="Ushijima N."/>
            <person name="Hayakawa C."/>
            <person name="Shiratori Y."/>
            <person name="Senoo K."/>
        </authorList>
    </citation>
    <scope>NUCLEOTIDE SEQUENCE [LARGE SCALE GENOMIC DNA]</scope>
    <source>
        <strain evidence="5">Red232</strain>
    </source>
</reference>
<dbReference type="Gene3D" id="2.60.40.1120">
    <property type="entry name" value="Carboxypeptidase-like, regulatory domain"/>
    <property type="match status" value="2"/>
</dbReference>
<organism evidence="4 5">
    <name type="scientific">Anaeromyxobacter oryzae</name>
    <dbReference type="NCBI Taxonomy" id="2918170"/>
    <lineage>
        <taxon>Bacteria</taxon>
        <taxon>Pseudomonadati</taxon>
        <taxon>Myxococcota</taxon>
        <taxon>Myxococcia</taxon>
        <taxon>Myxococcales</taxon>
        <taxon>Cystobacterineae</taxon>
        <taxon>Anaeromyxobacteraceae</taxon>
        <taxon>Anaeromyxobacter</taxon>
    </lineage>
</organism>
<evidence type="ECO:0000313" key="4">
    <source>
        <dbReference type="EMBL" id="BDG05077.1"/>
    </source>
</evidence>
<dbReference type="InterPro" id="IPR051829">
    <property type="entry name" value="Multiheme_Cytochr_ET"/>
</dbReference>
<evidence type="ECO:0000256" key="2">
    <source>
        <dbReference type="SAM" id="MobiDB-lite"/>
    </source>
</evidence>
<feature type="compositionally biased region" description="Low complexity" evidence="2">
    <location>
        <begin position="23"/>
        <end position="32"/>
    </location>
</feature>
<dbReference type="EMBL" id="AP025591">
    <property type="protein sequence ID" value="BDG05077.1"/>
    <property type="molecule type" value="Genomic_DNA"/>
</dbReference>
<keyword evidence="1 3" id="KW-0732">Signal</keyword>
<dbReference type="InterPro" id="IPR036280">
    <property type="entry name" value="Multihaem_cyt_sf"/>
</dbReference>
<dbReference type="InterPro" id="IPR013784">
    <property type="entry name" value="Carb-bd-like_fold"/>
</dbReference>
<keyword evidence="5" id="KW-1185">Reference proteome</keyword>
<feature type="region of interest" description="Disordered" evidence="2">
    <location>
        <begin position="21"/>
        <end position="76"/>
    </location>
</feature>
<evidence type="ECO:0000256" key="3">
    <source>
        <dbReference type="SAM" id="SignalP"/>
    </source>
</evidence>
<protein>
    <recommendedName>
        <fullName evidence="6">Cytochrome c-552/4 domain-containing protein</fullName>
    </recommendedName>
</protein>
<accession>A0ABM7X021</accession>
<name>A0ABM7X021_9BACT</name>
<dbReference type="PANTHER" id="PTHR35038:SF8">
    <property type="entry name" value="C-TYPE POLYHEME CYTOCHROME OMCC"/>
    <property type="match status" value="1"/>
</dbReference>
<sequence>MKRVLVVAVALTFMAACQGSKGPAGLQGEPGQPGQPGQPGSSRGNLAGRVKDAGGAPLAGATVQTDPPTTTATTAADGTFTIPDVAIGAYAVTATKDGFAPFTLASVGVVANGTANVNLVLQLPATAPGSIAGKVTDATSAASPLAGVLVTAGSGQSATTGADGAFTLAGVPPGPVFLSAKAPSASYLDGETRGAVFVTAGASVSDVTIVLSARSSDAARFTGMTLCQACHGSVATTHQSSAHFRSLTRVQRDGTGHAVAGAFSRMLNATLKTPRVVMVPLAGTISVAAASSAVVGAGTSFTTQVQVGDKLGYTPVGLGWQQLGTVLSIADDTHLTLSAPATFAPTVTSLSNASYGTAAASRTYTKMLPQDSNDIVAPNWPGVKATNPNYDANDPCIYGNAPSGATCAAGGTTKYADGQVNVYLCNLKDGITIVNDEYVQKFGGSPYTCSDGSIFDAVANTNPAVPMVRIAVIYGGQGDKDGNGNAHQNMGVFKQRFQGPLSDVKAAAAWGYTAGKDLDSLTLPIQFVESGDRNNGVYGINGYHPTEQKFPGESWSSRARTFSHACAGCHNTGLTLDWDLLDVTLPFGRDGAPNNSPFRFAAIKAYAFLDENVTCEQCHGPGSEHANAGGGRGNAIINPKYLTASSERQLCGKCHAFDAGTNVNPAQDYGFEFPWNAGNASLVGGGSYVPGVYDLGSFFDNWQERLTDDETSWDPAANGGKVYGLQHRQQYIMLEQSAHVNNPYLKTTCGSCHEPHSLFKSSPTLQSGQDQVALTAADYRNNVACLGCHAGIPGTPFASVSKLDVANIHAASGGAAALNGVAYAPTADEILGSQIAVASAVGQHMFDKANMMANYDPTNESMPVGRCTSCHMPKVAKSGGYVTGTDANGAKTVIEGDEASHVFDIIWPWKANAVSRFGPTYQSAYTAQFVSASGTKYDRFDFMPSSCSKCHVGSRRASIVCPDTTALYPSYFPLSEHRADPFWSSCFTSVTAP</sequence>
<evidence type="ECO:0008006" key="6">
    <source>
        <dbReference type="Google" id="ProtNLM"/>
    </source>
</evidence>
<dbReference type="Proteomes" id="UP001162891">
    <property type="component" value="Chromosome"/>
</dbReference>
<feature type="chain" id="PRO_5046372079" description="Cytochrome c-552/4 domain-containing protein" evidence="3">
    <location>
        <begin position="19"/>
        <end position="993"/>
    </location>
</feature>
<feature type="signal peptide" evidence="3">
    <location>
        <begin position="1"/>
        <end position="18"/>
    </location>
</feature>